<feature type="transmembrane region" description="Helical" evidence="6">
    <location>
        <begin position="48"/>
        <end position="72"/>
    </location>
</feature>
<feature type="binding site" evidence="5">
    <location>
        <position position="229"/>
    </location>
    <ligand>
        <name>Zn(2+)</name>
        <dbReference type="ChEBI" id="CHEBI:29105"/>
    </ligand>
</feature>
<protein>
    <submittedName>
        <fullName evidence="7">Hemolysin III</fullName>
    </submittedName>
</protein>
<evidence type="ECO:0000256" key="3">
    <source>
        <dbReference type="ARBA" id="ARBA00022989"/>
    </source>
</evidence>
<keyword evidence="2 6" id="KW-0812">Transmembrane</keyword>
<feature type="transmembrane region" description="Helical" evidence="6">
    <location>
        <begin position="193"/>
        <end position="218"/>
    </location>
</feature>
<dbReference type="OrthoDB" id="9813689at2"/>
<evidence type="ECO:0000313" key="8">
    <source>
        <dbReference type="Proteomes" id="UP000199377"/>
    </source>
</evidence>
<feature type="transmembrane region" description="Helical" evidence="6">
    <location>
        <begin position="230"/>
        <end position="253"/>
    </location>
</feature>
<sequence length="256" mass="26506">MHRPAGPARPVAGAAEVPGATALAAAAPVEPRAPASPAYTRAEQVADAAVHCVGVALALMAAPVMIVIAALLDGTGPVIAGVSVYAAGLMLMLGCSAAYHLLPPVRPAWRELLRRLDHAAIYLKIAATQTPFAVLIGGAGAAWLLGSVWVAALGGAALRIFWPRGFRRLAVPFYLALGWAGMALFWPGAGEDALGLATVILVIVGGLLYTFGVVFLLAERLRYHNAIWHGFVLVATFVFYAAVVSEMGIRAVAGPV</sequence>
<keyword evidence="5" id="KW-0479">Metal-binding</keyword>
<evidence type="ECO:0000256" key="4">
    <source>
        <dbReference type="ARBA" id="ARBA00023136"/>
    </source>
</evidence>
<gene>
    <name evidence="7" type="ORF">SAMN05216258_102380</name>
</gene>
<reference evidence="7 8" key="1">
    <citation type="submission" date="2016-10" db="EMBL/GenBank/DDBJ databases">
        <authorList>
            <person name="de Groot N.N."/>
        </authorList>
    </citation>
    <scope>NUCLEOTIDE SEQUENCE [LARGE SCALE GENOMIC DNA]</scope>
    <source>
        <strain evidence="7 8">CGMCC 1.11030</strain>
    </source>
</reference>
<feature type="transmembrane region" description="Helical" evidence="6">
    <location>
        <begin position="142"/>
        <end position="162"/>
    </location>
</feature>
<dbReference type="GO" id="GO:0046872">
    <property type="term" value="F:metal ion binding"/>
    <property type="evidence" value="ECO:0007669"/>
    <property type="project" value="UniProtKB-KW"/>
</dbReference>
<dbReference type="AlphaFoldDB" id="A0A1I3D4D8"/>
<feature type="transmembrane region" description="Helical" evidence="6">
    <location>
        <begin position="78"/>
        <end position="99"/>
    </location>
</feature>
<name>A0A1I3D4D8_9RHOB</name>
<feature type="binding site" evidence="5">
    <location>
        <position position="100"/>
    </location>
    <ligand>
        <name>Zn(2+)</name>
        <dbReference type="ChEBI" id="CHEBI:29105"/>
    </ligand>
</feature>
<dbReference type="EMBL" id="FOQH01000002">
    <property type="protein sequence ID" value="SFH81575.1"/>
    <property type="molecule type" value="Genomic_DNA"/>
</dbReference>
<keyword evidence="4 6" id="KW-0472">Membrane</keyword>
<keyword evidence="8" id="KW-1185">Reference proteome</keyword>
<evidence type="ECO:0000313" key="7">
    <source>
        <dbReference type="EMBL" id="SFH81575.1"/>
    </source>
</evidence>
<evidence type="ECO:0000256" key="6">
    <source>
        <dbReference type="SAM" id="Phobius"/>
    </source>
</evidence>
<feature type="transmembrane region" description="Helical" evidence="6">
    <location>
        <begin position="169"/>
        <end position="187"/>
    </location>
</feature>
<dbReference type="InterPro" id="IPR004254">
    <property type="entry name" value="AdipoR/HlyIII-related"/>
</dbReference>
<evidence type="ECO:0000256" key="5">
    <source>
        <dbReference type="PIRSR" id="PIRSR604254-1"/>
    </source>
</evidence>
<organism evidence="7 8">
    <name type="scientific">Albimonas pacifica</name>
    <dbReference type="NCBI Taxonomy" id="1114924"/>
    <lineage>
        <taxon>Bacteria</taxon>
        <taxon>Pseudomonadati</taxon>
        <taxon>Pseudomonadota</taxon>
        <taxon>Alphaproteobacteria</taxon>
        <taxon>Rhodobacterales</taxon>
        <taxon>Paracoccaceae</taxon>
        <taxon>Albimonas</taxon>
    </lineage>
</organism>
<accession>A0A1I3D4D8</accession>
<keyword evidence="5" id="KW-0862">Zinc</keyword>
<comment type="subcellular location">
    <subcellularLocation>
        <location evidence="1">Membrane</location>
        <topology evidence="1">Multi-pass membrane protein</topology>
    </subcellularLocation>
</comment>
<dbReference type="GO" id="GO:0016020">
    <property type="term" value="C:membrane"/>
    <property type="evidence" value="ECO:0007669"/>
    <property type="project" value="UniProtKB-SubCell"/>
</dbReference>
<evidence type="ECO:0000256" key="1">
    <source>
        <dbReference type="ARBA" id="ARBA00004141"/>
    </source>
</evidence>
<proteinExistence type="predicted"/>
<feature type="transmembrane region" description="Helical" evidence="6">
    <location>
        <begin position="119"/>
        <end position="136"/>
    </location>
</feature>
<dbReference type="STRING" id="1114924.SAMN05216258_102380"/>
<dbReference type="Pfam" id="PF03006">
    <property type="entry name" value="HlyIII"/>
    <property type="match status" value="1"/>
</dbReference>
<dbReference type="RefSeq" id="WP_092858383.1">
    <property type="nucleotide sequence ID" value="NZ_FOQH01000002.1"/>
</dbReference>
<evidence type="ECO:0000256" key="2">
    <source>
        <dbReference type="ARBA" id="ARBA00022692"/>
    </source>
</evidence>
<dbReference type="Proteomes" id="UP000199377">
    <property type="component" value="Unassembled WGS sequence"/>
</dbReference>
<dbReference type="PANTHER" id="PTHR20855">
    <property type="entry name" value="ADIPOR/PROGESTIN RECEPTOR-RELATED"/>
    <property type="match status" value="1"/>
</dbReference>
<dbReference type="PANTHER" id="PTHR20855:SF3">
    <property type="entry name" value="LD03007P"/>
    <property type="match status" value="1"/>
</dbReference>
<keyword evidence="3 6" id="KW-1133">Transmembrane helix</keyword>